<feature type="chain" id="PRO_5039498755" description="Cellulose biosynthesis cyclic di-GMP-binding regulatory protein BcsB" evidence="2">
    <location>
        <begin position="23"/>
        <end position="648"/>
    </location>
</feature>
<protein>
    <recommendedName>
        <fullName evidence="5">Cellulose biosynthesis cyclic di-GMP-binding regulatory protein BcsB</fullName>
    </recommendedName>
</protein>
<accession>A0A7I7S008</accession>
<sequence>MKPLLLKALAIPLVVGAVAAQAFNGPVAVAEPYAAAVSEPSEPTGPGVTPPITWTQLGLSDRLDLIGSNQPVETSVPVPAGVGPTVLVGQIGSVVNVSNGRVDVLDGRGVVLGSVVVPVDLATVPFSVDLSAAQVTEGRATLRFVLRDSNPSITSCSQPPAVTLNQLATSYSGPTPDPVTVADFLPGYLDQVVVRVGSTPTTSQQQAALDLVAELTHLYRPMPVRIDIATFDGPPPPVTFSRRVIDIRDGGKAGMVVENPGTPSAVLAITGTGDQLVRQVDMFADRRVALAQTATATVLDTQQAHAQSTNIKTFAQLGMTGQTSAQGTTTMYAGFDASVFGVGPITNAEVHVKATYTPVVGGEASVLIRSGSTVLATHRLDESGRLDVTGDIPAESISSNVGMALEIRYVPRQECAPMNDRITFALDPSSTVTVTPGTRNRGGFPVLPMAFTPDFGVAIDSPDRIRFAGQAINLMGQQTGITLRPQITTFADGVASGTGLLVVTGGDELAKAGMKPPLLPGKSTSAGVNGSLATDIDVNGALGVVQAFTQNGRSVLAISGTQDWSLVDRSFDYVRGLPNRWASLTGDVVATGPAAQAVNLTVREGGGLMNEYPGDGWKWWAWLSLSLGVAAVIGVASTLVVRHRRVRR</sequence>
<keyword evidence="1" id="KW-0472">Membrane</keyword>
<dbReference type="AlphaFoldDB" id="A0A7I7S008"/>
<keyword evidence="4" id="KW-1185">Reference proteome</keyword>
<name>A0A7I7S008_9MYCO</name>
<keyword evidence="2" id="KW-0732">Signal</keyword>
<reference evidence="3 4" key="1">
    <citation type="journal article" date="2019" name="Emerg. Microbes Infect.">
        <title>Comprehensive subspecies identification of 175 nontuberculous mycobacteria species based on 7547 genomic profiles.</title>
        <authorList>
            <person name="Matsumoto Y."/>
            <person name="Kinjo T."/>
            <person name="Motooka D."/>
            <person name="Nabeya D."/>
            <person name="Jung N."/>
            <person name="Uechi K."/>
            <person name="Horii T."/>
            <person name="Iida T."/>
            <person name="Fujita J."/>
            <person name="Nakamura S."/>
        </authorList>
    </citation>
    <scope>NUCLEOTIDE SEQUENCE [LARGE SCALE GENOMIC DNA]</scope>
    <source>
        <strain evidence="3 4">JCM 18538</strain>
    </source>
</reference>
<geneLocation type="plasmid" evidence="4">
    <name>pjcm18538 dna</name>
</geneLocation>
<dbReference type="KEGG" id="marz:MARA_32580"/>
<keyword evidence="1" id="KW-1133">Transmembrane helix</keyword>
<organism evidence="3 4">
    <name type="scientific">Mycolicibacterium arabiense</name>
    <dbReference type="NCBI Taxonomy" id="1286181"/>
    <lineage>
        <taxon>Bacteria</taxon>
        <taxon>Bacillati</taxon>
        <taxon>Actinomycetota</taxon>
        <taxon>Actinomycetes</taxon>
        <taxon>Mycobacteriales</taxon>
        <taxon>Mycobacteriaceae</taxon>
        <taxon>Mycolicibacterium</taxon>
    </lineage>
</organism>
<evidence type="ECO:0000256" key="1">
    <source>
        <dbReference type="SAM" id="Phobius"/>
    </source>
</evidence>
<feature type="signal peptide" evidence="2">
    <location>
        <begin position="1"/>
        <end position="22"/>
    </location>
</feature>
<evidence type="ECO:0000313" key="3">
    <source>
        <dbReference type="EMBL" id="BBY49790.1"/>
    </source>
</evidence>
<feature type="transmembrane region" description="Helical" evidence="1">
    <location>
        <begin position="619"/>
        <end position="641"/>
    </location>
</feature>
<dbReference type="RefSeq" id="WP_163919360.1">
    <property type="nucleotide sequence ID" value="NZ_AP022593.1"/>
</dbReference>
<keyword evidence="1" id="KW-0812">Transmembrane</keyword>
<dbReference type="EMBL" id="AP022593">
    <property type="protein sequence ID" value="BBY49790.1"/>
    <property type="molecule type" value="Genomic_DNA"/>
</dbReference>
<evidence type="ECO:0008006" key="5">
    <source>
        <dbReference type="Google" id="ProtNLM"/>
    </source>
</evidence>
<proteinExistence type="predicted"/>
<gene>
    <name evidence="3" type="ORF">MARA_32580</name>
</gene>
<dbReference type="Proteomes" id="UP000467428">
    <property type="component" value="Chromosome"/>
</dbReference>
<evidence type="ECO:0000313" key="4">
    <source>
        <dbReference type="Proteomes" id="UP000467428"/>
    </source>
</evidence>
<evidence type="ECO:0000256" key="2">
    <source>
        <dbReference type="SAM" id="SignalP"/>
    </source>
</evidence>